<keyword evidence="1" id="KW-0472">Membrane</keyword>
<dbReference type="InterPro" id="IPR016187">
    <property type="entry name" value="CTDL_fold"/>
</dbReference>
<sequence length="448" mass="48598">MDTIAIYVTRFFCCSWDRSLIVNRCARTGPCLACEKKAGSASDYQYQISLQGTANTAEVNLTKPRLEISRNMKSSVLLIVWTAWQSSVSGTPSGRTVYNLHTRPAHWASARATCAGYDAHLVSVESAQALQADLETLDLLDWDGAFQRLIRSGSVWTGLHRSRSPDGENSLAWDSCTTFTGASSPNGNIRTQLVSGPDFCTSMADGYLLEPRSCDQQLPFICQLDLGQCWFLPLEGQTFSRGPDHVINGDIHDCAQSCRNTDSVQGECWGFLAKDGECELYIDSSGHAFVRDPASYLVSDSSSTAHVKICTGGWLSSAEPVASAVIQEPQYHNCSDSAGEDWNPGICYCSCQTPPNILSPDYLLSSAEEKAEQISSELLVNPTKTSKAHRKLSSADDQRASAKSVGSLGIILLTLVFGGLVALDLNVLCRDVKHISSPKHKQSSSDTS</sequence>
<dbReference type="CDD" id="cd00037">
    <property type="entry name" value="CLECT"/>
    <property type="match status" value="1"/>
</dbReference>
<organism evidence="3 4">
    <name type="scientific">Elysia crispata</name>
    <name type="common">lettuce slug</name>
    <dbReference type="NCBI Taxonomy" id="231223"/>
    <lineage>
        <taxon>Eukaryota</taxon>
        <taxon>Metazoa</taxon>
        <taxon>Spiralia</taxon>
        <taxon>Lophotrochozoa</taxon>
        <taxon>Mollusca</taxon>
        <taxon>Gastropoda</taxon>
        <taxon>Heterobranchia</taxon>
        <taxon>Euthyneura</taxon>
        <taxon>Panpulmonata</taxon>
        <taxon>Sacoglossa</taxon>
        <taxon>Placobranchoidea</taxon>
        <taxon>Plakobranchidae</taxon>
        <taxon>Elysia</taxon>
    </lineage>
</organism>
<evidence type="ECO:0000313" key="3">
    <source>
        <dbReference type="EMBL" id="KAK3788229.1"/>
    </source>
</evidence>
<accession>A0AAE1AI31</accession>
<dbReference type="AlphaFoldDB" id="A0AAE1AI31"/>
<dbReference type="Pfam" id="PF00059">
    <property type="entry name" value="Lectin_C"/>
    <property type="match status" value="1"/>
</dbReference>
<keyword evidence="1" id="KW-1133">Transmembrane helix</keyword>
<keyword evidence="4" id="KW-1185">Reference proteome</keyword>
<comment type="caution">
    <text evidence="3">The sequence shown here is derived from an EMBL/GenBank/DDBJ whole genome shotgun (WGS) entry which is preliminary data.</text>
</comment>
<dbReference type="SMART" id="SM00034">
    <property type="entry name" value="CLECT"/>
    <property type="match status" value="1"/>
</dbReference>
<gene>
    <name evidence="3" type="ORF">RRG08_029025</name>
</gene>
<dbReference type="InterPro" id="IPR016186">
    <property type="entry name" value="C-type_lectin-like/link_sf"/>
</dbReference>
<feature type="domain" description="C-type lectin" evidence="2">
    <location>
        <begin position="93"/>
        <end position="223"/>
    </location>
</feature>
<evidence type="ECO:0000256" key="1">
    <source>
        <dbReference type="SAM" id="Phobius"/>
    </source>
</evidence>
<evidence type="ECO:0000259" key="2">
    <source>
        <dbReference type="PROSITE" id="PS50041"/>
    </source>
</evidence>
<dbReference type="SUPFAM" id="SSF56436">
    <property type="entry name" value="C-type lectin-like"/>
    <property type="match status" value="1"/>
</dbReference>
<proteinExistence type="predicted"/>
<dbReference type="Gene3D" id="3.10.100.10">
    <property type="entry name" value="Mannose-Binding Protein A, subunit A"/>
    <property type="match status" value="1"/>
</dbReference>
<name>A0AAE1AI31_9GAST</name>
<evidence type="ECO:0000313" key="4">
    <source>
        <dbReference type="Proteomes" id="UP001283361"/>
    </source>
</evidence>
<protein>
    <recommendedName>
        <fullName evidence="2">C-type lectin domain-containing protein</fullName>
    </recommendedName>
</protein>
<keyword evidence="1" id="KW-0812">Transmembrane</keyword>
<feature type="transmembrane region" description="Helical" evidence="1">
    <location>
        <begin position="408"/>
        <end position="429"/>
    </location>
</feature>
<dbReference type="EMBL" id="JAWDGP010001775">
    <property type="protein sequence ID" value="KAK3788229.1"/>
    <property type="molecule type" value="Genomic_DNA"/>
</dbReference>
<reference evidence="3" key="1">
    <citation type="journal article" date="2023" name="G3 (Bethesda)">
        <title>A reference genome for the long-term kleptoplast-retaining sea slug Elysia crispata morphotype clarki.</title>
        <authorList>
            <person name="Eastman K.E."/>
            <person name="Pendleton A.L."/>
            <person name="Shaikh M.A."/>
            <person name="Suttiyut T."/>
            <person name="Ogas R."/>
            <person name="Tomko P."/>
            <person name="Gavelis G."/>
            <person name="Widhalm J.R."/>
            <person name="Wisecaver J.H."/>
        </authorList>
    </citation>
    <scope>NUCLEOTIDE SEQUENCE</scope>
    <source>
        <strain evidence="3">ECLA1</strain>
    </source>
</reference>
<dbReference type="PROSITE" id="PS50041">
    <property type="entry name" value="C_TYPE_LECTIN_2"/>
    <property type="match status" value="1"/>
</dbReference>
<dbReference type="Proteomes" id="UP001283361">
    <property type="component" value="Unassembled WGS sequence"/>
</dbReference>
<dbReference type="InterPro" id="IPR001304">
    <property type="entry name" value="C-type_lectin-like"/>
</dbReference>